<dbReference type="InterPro" id="IPR033396">
    <property type="entry name" value="DUF5107"/>
</dbReference>
<protein>
    <recommendedName>
        <fullName evidence="1">DUF5107 domain-containing protein</fullName>
    </recommendedName>
</protein>
<name>A0A810L1G2_9ACTN</name>
<evidence type="ECO:0000313" key="3">
    <source>
        <dbReference type="Proteomes" id="UP000680750"/>
    </source>
</evidence>
<dbReference type="KEGG" id="aser:Asera_34780"/>
<gene>
    <name evidence="2" type="ORF">Asera_34780</name>
</gene>
<dbReference type="AlphaFoldDB" id="A0A810L1G2"/>
<evidence type="ECO:0000313" key="2">
    <source>
        <dbReference type="EMBL" id="BCJ29370.1"/>
    </source>
</evidence>
<keyword evidence="3" id="KW-1185">Reference proteome</keyword>
<sequence>MSRVRIESLSLPKADIGPVNPLPPVAGPPATPYRLSIEELPAAVVRNAGHGTPRTLLPYLTQDGYSRSRAPGELATVVLDNGVLRATFVPELGGRLWSLVDLREDRELLYRNPVWQPANLALRNAWFAGGVEWNIGTRGHSPTTCAPLHAALLTGPGGAPMLRMWEYERLRGAVFQVDAWLPDGADALRVHVRIRATAPDPTFMYWWSNTAVPEDVRVLAPADRAFCTSYDGTIRARPVPVQDGVDRSYPLRNEHAADYFFDTAGVARPWIVALDERGNGLAQTSTARLVGRKLFVWGTSTGGRHWADWLSPGNAGYAEIQAGLAATQYEHLPMPAGASWSWLETYGPVTVDPAVAHGDWAAAVSHVDGQLAAAVPPARLDAELAEAVALADAPPAERVWSGSGWGALERHRRGAGWCDETGTPFGDDTLGPEQRPWLAVLAGGALAPADPAIPPASYVGGAGSEPDWAARLAADTGWLAAYHRGVLAHQQGDGETAAREYAASVAAAESAWAVRGLGLLAAADGRAGEAADLLVRAYRSARWCRQLAAEAGEALLAADRAAECLAHLDAAPTGVREHGRIRLLTVRAALAAGQPDRARSILSDGLEVADLREGETSLDGLWRAAFPDRPVPPEYDFRMH</sequence>
<feature type="domain" description="DUF5107" evidence="1">
    <location>
        <begin position="55"/>
        <end position="329"/>
    </location>
</feature>
<dbReference type="Proteomes" id="UP000680750">
    <property type="component" value="Chromosome"/>
</dbReference>
<dbReference type="Pfam" id="PF17128">
    <property type="entry name" value="DUF5107"/>
    <property type="match status" value="1"/>
</dbReference>
<organism evidence="2 3">
    <name type="scientific">Actinocatenispora sera</name>
    <dbReference type="NCBI Taxonomy" id="390989"/>
    <lineage>
        <taxon>Bacteria</taxon>
        <taxon>Bacillati</taxon>
        <taxon>Actinomycetota</taxon>
        <taxon>Actinomycetes</taxon>
        <taxon>Micromonosporales</taxon>
        <taxon>Micromonosporaceae</taxon>
        <taxon>Actinocatenispora</taxon>
    </lineage>
</organism>
<reference evidence="2" key="1">
    <citation type="submission" date="2020-08" db="EMBL/GenBank/DDBJ databases">
        <title>Whole genome shotgun sequence of Actinocatenispora sera NBRC 101916.</title>
        <authorList>
            <person name="Komaki H."/>
            <person name="Tamura T."/>
        </authorList>
    </citation>
    <scope>NUCLEOTIDE SEQUENCE</scope>
    <source>
        <strain evidence="2">NBRC 101916</strain>
    </source>
</reference>
<dbReference type="OrthoDB" id="174931at2"/>
<evidence type="ECO:0000259" key="1">
    <source>
        <dbReference type="Pfam" id="PF17128"/>
    </source>
</evidence>
<proteinExistence type="predicted"/>
<dbReference type="EMBL" id="AP023354">
    <property type="protein sequence ID" value="BCJ29370.1"/>
    <property type="molecule type" value="Genomic_DNA"/>
</dbReference>
<dbReference type="RefSeq" id="WP_030448268.1">
    <property type="nucleotide sequence ID" value="NZ_AP023354.1"/>
</dbReference>
<accession>A0A810L1G2</accession>